<evidence type="ECO:0000313" key="8">
    <source>
        <dbReference type="Proteomes" id="UP000054166"/>
    </source>
</evidence>
<protein>
    <submittedName>
        <fullName evidence="7">Uncharacterized protein</fullName>
    </submittedName>
</protein>
<dbReference type="STRING" id="765440.A0A0C3EGZ0"/>
<dbReference type="OrthoDB" id="2662290at2759"/>
<dbReference type="Proteomes" id="UP000054166">
    <property type="component" value="Unassembled WGS sequence"/>
</dbReference>
<feature type="transmembrane region" description="Helical" evidence="6">
    <location>
        <begin position="626"/>
        <end position="644"/>
    </location>
</feature>
<name>A0A0C3EGZ0_PILCF</name>
<dbReference type="PANTHER" id="PTHR23112:SF37">
    <property type="entry name" value="G PROTEIN-COUPLED RECEPTOR GPR1"/>
    <property type="match status" value="1"/>
</dbReference>
<feature type="transmembrane region" description="Helical" evidence="6">
    <location>
        <begin position="796"/>
        <end position="818"/>
    </location>
</feature>
<gene>
    <name evidence="7" type="ORF">PILCRDRAFT_16593</name>
</gene>
<feature type="transmembrane region" description="Helical" evidence="6">
    <location>
        <begin position="578"/>
        <end position="598"/>
    </location>
</feature>
<keyword evidence="3 6" id="KW-1133">Transmembrane helix</keyword>
<dbReference type="AlphaFoldDB" id="A0A0C3EGZ0"/>
<evidence type="ECO:0000256" key="4">
    <source>
        <dbReference type="ARBA" id="ARBA00023136"/>
    </source>
</evidence>
<dbReference type="InParanoid" id="A0A0C3EGZ0"/>
<keyword evidence="4 6" id="KW-0472">Membrane</keyword>
<dbReference type="Gene3D" id="1.20.1070.10">
    <property type="entry name" value="Rhodopsin 7-helix transmembrane proteins"/>
    <property type="match status" value="1"/>
</dbReference>
<proteinExistence type="predicted"/>
<sequence>MSSVPSDVYARQLLVKHYGYPLFVPEPDDGLPVEYRNKGTSIGDVGIITPDGSFDFLFNICVPANDPVNCYGVPDGFEHVLLDPGEISLLNNMHPPGSDVSSASVKRANISLECSQQENEILNIPAGVGIGYKFTTSSTEAAILSLPEGASRQNIRNLAKFRSQGVKNTLRWYQFANGTLGREAPNGSLYLVTGCDKSAAWGIASISGASETSALSFKFTAAHLIEASAAFTYSWEMHCPATVRIGPEPCGNLGRLQNQCVFLRGFKMAVREGPIAALKGSAKLSSVVNAKPGSILPRSNGNYIPFMNGGQWSWSGKRSGSSGLGGGRQLTQSESESSDIGDEVQDERNMILEFVPSDTEVYHPLNVINKYLLVTIPEAQVVVTHESDWWALSDNSDMLPSDDELLARLPDWYRPLVESGGIFLVARVMEQHDSCTSPSVNPWRSAKYYIANNGVRIFVATILIFVSILVDRALAVDFAILFTKIALGTLNAGAEIHENHMDSMTITSNGGMCTSEEQALFNSSQGTKIICLTRGQSIGLTFVAQSGFISVIAVLGVFMLIFRKVIRNGKLIRYPNDIYILSLFLFNLFMALGEVIHVKWIHEGKVYIGGLCTAQGIMRQLGDTGSVLATLAITLHIFSAIIWGTPRRQYFTAYSIVGLTWLFTSLLIALNVTCNTHGSGFYEMPVRHWCWIGNHYKEEQFVGQYMWIWFTLFTLFLAYTSLVLWARAILTGSQLQWWKFQLHPDQDKVPTLIPNAGTKRFIVMILYPFVLVVVTLPLSVVHWLMGSGSVERNMPAATFAVEYIYSLSGALNVLLFLIHPQCLLFRKTATAGVSELWVPESHLRWSRRGNLSEIQADGDHLHVGKESLVEPVFKFGGGLSAKRSAS</sequence>
<evidence type="ECO:0000256" key="5">
    <source>
        <dbReference type="SAM" id="MobiDB-lite"/>
    </source>
</evidence>
<dbReference type="CDD" id="cd00637">
    <property type="entry name" value="7tm_classA_rhodopsin-like"/>
    <property type="match status" value="1"/>
</dbReference>
<reference evidence="8" key="2">
    <citation type="submission" date="2015-01" db="EMBL/GenBank/DDBJ databases">
        <title>Evolutionary Origins and Diversification of the Mycorrhizal Mutualists.</title>
        <authorList>
            <consortium name="DOE Joint Genome Institute"/>
            <consortium name="Mycorrhizal Genomics Consortium"/>
            <person name="Kohler A."/>
            <person name="Kuo A."/>
            <person name="Nagy L.G."/>
            <person name="Floudas D."/>
            <person name="Copeland A."/>
            <person name="Barry K.W."/>
            <person name="Cichocki N."/>
            <person name="Veneault-Fourrey C."/>
            <person name="LaButti K."/>
            <person name="Lindquist E.A."/>
            <person name="Lipzen A."/>
            <person name="Lundell T."/>
            <person name="Morin E."/>
            <person name="Murat C."/>
            <person name="Riley R."/>
            <person name="Ohm R."/>
            <person name="Sun H."/>
            <person name="Tunlid A."/>
            <person name="Henrissat B."/>
            <person name="Grigoriev I.V."/>
            <person name="Hibbett D.S."/>
            <person name="Martin F."/>
        </authorList>
    </citation>
    <scope>NUCLEOTIDE SEQUENCE [LARGE SCALE GENOMIC DNA]</scope>
    <source>
        <strain evidence="8">F 1598</strain>
    </source>
</reference>
<dbReference type="PANTHER" id="PTHR23112">
    <property type="entry name" value="G PROTEIN-COUPLED RECEPTOR 157-RELATED"/>
    <property type="match status" value="1"/>
</dbReference>
<feature type="transmembrane region" description="Helical" evidence="6">
    <location>
        <begin position="651"/>
        <end position="672"/>
    </location>
</feature>
<dbReference type="EMBL" id="KN833186">
    <property type="protein sequence ID" value="KIM71940.1"/>
    <property type="molecule type" value="Genomic_DNA"/>
</dbReference>
<evidence type="ECO:0000256" key="6">
    <source>
        <dbReference type="SAM" id="Phobius"/>
    </source>
</evidence>
<feature type="transmembrane region" description="Helical" evidence="6">
    <location>
        <begin position="706"/>
        <end position="730"/>
    </location>
</feature>
<dbReference type="GO" id="GO:0004930">
    <property type="term" value="F:G protein-coupled receptor activity"/>
    <property type="evidence" value="ECO:0007669"/>
    <property type="project" value="TreeGrafter"/>
</dbReference>
<keyword evidence="2 6" id="KW-0812">Transmembrane</keyword>
<keyword evidence="8" id="KW-1185">Reference proteome</keyword>
<evidence type="ECO:0000256" key="2">
    <source>
        <dbReference type="ARBA" id="ARBA00022692"/>
    </source>
</evidence>
<dbReference type="GO" id="GO:0005886">
    <property type="term" value="C:plasma membrane"/>
    <property type="evidence" value="ECO:0007669"/>
    <property type="project" value="TreeGrafter"/>
</dbReference>
<feature type="transmembrane region" description="Helical" evidence="6">
    <location>
        <begin position="542"/>
        <end position="566"/>
    </location>
</feature>
<evidence type="ECO:0000256" key="3">
    <source>
        <dbReference type="ARBA" id="ARBA00022989"/>
    </source>
</evidence>
<dbReference type="HOGENOM" id="CLU_325437_0_0_1"/>
<dbReference type="SUPFAM" id="SSF81321">
    <property type="entry name" value="Family A G protein-coupled receptor-like"/>
    <property type="match status" value="1"/>
</dbReference>
<feature type="region of interest" description="Disordered" evidence="5">
    <location>
        <begin position="315"/>
        <end position="342"/>
    </location>
</feature>
<evidence type="ECO:0000313" key="7">
    <source>
        <dbReference type="EMBL" id="KIM71940.1"/>
    </source>
</evidence>
<feature type="transmembrane region" description="Helical" evidence="6">
    <location>
        <begin position="761"/>
        <end position="784"/>
    </location>
</feature>
<accession>A0A0C3EGZ0</accession>
<dbReference type="GO" id="GO:0007189">
    <property type="term" value="P:adenylate cyclase-activating G protein-coupled receptor signaling pathway"/>
    <property type="evidence" value="ECO:0007669"/>
    <property type="project" value="TreeGrafter"/>
</dbReference>
<organism evidence="7 8">
    <name type="scientific">Piloderma croceum (strain F 1598)</name>
    <dbReference type="NCBI Taxonomy" id="765440"/>
    <lineage>
        <taxon>Eukaryota</taxon>
        <taxon>Fungi</taxon>
        <taxon>Dikarya</taxon>
        <taxon>Basidiomycota</taxon>
        <taxon>Agaricomycotina</taxon>
        <taxon>Agaricomycetes</taxon>
        <taxon>Agaricomycetidae</taxon>
        <taxon>Atheliales</taxon>
        <taxon>Atheliaceae</taxon>
        <taxon>Piloderma</taxon>
    </lineage>
</organism>
<evidence type="ECO:0000256" key="1">
    <source>
        <dbReference type="ARBA" id="ARBA00004141"/>
    </source>
</evidence>
<comment type="subcellular location">
    <subcellularLocation>
        <location evidence="1">Membrane</location>
        <topology evidence="1">Multi-pass membrane protein</topology>
    </subcellularLocation>
</comment>
<reference evidence="7 8" key="1">
    <citation type="submission" date="2014-04" db="EMBL/GenBank/DDBJ databases">
        <authorList>
            <consortium name="DOE Joint Genome Institute"/>
            <person name="Kuo A."/>
            <person name="Tarkka M."/>
            <person name="Buscot F."/>
            <person name="Kohler A."/>
            <person name="Nagy L.G."/>
            <person name="Floudas D."/>
            <person name="Copeland A."/>
            <person name="Barry K.W."/>
            <person name="Cichocki N."/>
            <person name="Veneault-Fourrey C."/>
            <person name="LaButti K."/>
            <person name="Lindquist E.A."/>
            <person name="Lipzen A."/>
            <person name="Lundell T."/>
            <person name="Morin E."/>
            <person name="Murat C."/>
            <person name="Sun H."/>
            <person name="Tunlid A."/>
            <person name="Henrissat B."/>
            <person name="Grigoriev I.V."/>
            <person name="Hibbett D.S."/>
            <person name="Martin F."/>
            <person name="Nordberg H.P."/>
            <person name="Cantor M.N."/>
            <person name="Hua S.X."/>
        </authorList>
    </citation>
    <scope>NUCLEOTIDE SEQUENCE [LARGE SCALE GENOMIC DNA]</scope>
    <source>
        <strain evidence="7 8">F 1598</strain>
    </source>
</reference>